<dbReference type="SUPFAM" id="SSF56784">
    <property type="entry name" value="HAD-like"/>
    <property type="match status" value="1"/>
</dbReference>
<evidence type="ECO:0000313" key="6">
    <source>
        <dbReference type="Proteomes" id="UP001519287"/>
    </source>
</evidence>
<evidence type="ECO:0000256" key="4">
    <source>
        <dbReference type="ARBA" id="ARBA00022842"/>
    </source>
</evidence>
<organism evidence="5 6">
    <name type="scientific">Paenibacillus eucommiae</name>
    <dbReference type="NCBI Taxonomy" id="1355755"/>
    <lineage>
        <taxon>Bacteria</taxon>
        <taxon>Bacillati</taxon>
        <taxon>Bacillota</taxon>
        <taxon>Bacilli</taxon>
        <taxon>Bacillales</taxon>
        <taxon>Paenibacillaceae</taxon>
        <taxon>Paenibacillus</taxon>
    </lineage>
</organism>
<evidence type="ECO:0000256" key="1">
    <source>
        <dbReference type="ARBA" id="ARBA00001946"/>
    </source>
</evidence>
<dbReference type="NCBIfam" id="TIGR01549">
    <property type="entry name" value="HAD-SF-IA-v1"/>
    <property type="match status" value="1"/>
</dbReference>
<keyword evidence="2" id="KW-0479">Metal-binding</keyword>
<evidence type="ECO:0000313" key="5">
    <source>
        <dbReference type="EMBL" id="MBP1989419.1"/>
    </source>
</evidence>
<dbReference type="PRINTS" id="PR00413">
    <property type="entry name" value="HADHALOGNASE"/>
</dbReference>
<dbReference type="InterPro" id="IPR051400">
    <property type="entry name" value="HAD-like_hydrolase"/>
</dbReference>
<dbReference type="GO" id="GO:0016787">
    <property type="term" value="F:hydrolase activity"/>
    <property type="evidence" value="ECO:0007669"/>
    <property type="project" value="UniProtKB-KW"/>
</dbReference>
<dbReference type="PANTHER" id="PTHR46470">
    <property type="entry name" value="N-ACYLNEURAMINATE-9-PHOSPHATASE"/>
    <property type="match status" value="1"/>
</dbReference>
<keyword evidence="6" id="KW-1185">Reference proteome</keyword>
<dbReference type="SFLD" id="SFLDG01129">
    <property type="entry name" value="C1.5:_HAD__Beta-PGM__Phosphata"/>
    <property type="match status" value="1"/>
</dbReference>
<dbReference type="InterPro" id="IPR006439">
    <property type="entry name" value="HAD-SF_hydro_IA"/>
</dbReference>
<dbReference type="Pfam" id="PF00702">
    <property type="entry name" value="Hydrolase"/>
    <property type="match status" value="1"/>
</dbReference>
<accession>A0ABS4IPD4</accession>
<dbReference type="Gene3D" id="3.40.50.1000">
    <property type="entry name" value="HAD superfamily/HAD-like"/>
    <property type="match status" value="1"/>
</dbReference>
<proteinExistence type="predicted"/>
<evidence type="ECO:0000256" key="2">
    <source>
        <dbReference type="ARBA" id="ARBA00022723"/>
    </source>
</evidence>
<comment type="caution">
    <text evidence="5">The sequence shown here is derived from an EMBL/GenBank/DDBJ whole genome shotgun (WGS) entry which is preliminary data.</text>
</comment>
<name>A0ABS4IPD4_9BACL</name>
<dbReference type="RefSeq" id="WP_209970230.1">
    <property type="nucleotide sequence ID" value="NZ_JAGGLB010000002.1"/>
</dbReference>
<keyword evidence="3 5" id="KW-0378">Hydrolase</keyword>
<protein>
    <submittedName>
        <fullName evidence="5">Hydrolase of the HAD superfamily</fullName>
    </submittedName>
</protein>
<dbReference type="InterPro" id="IPR036412">
    <property type="entry name" value="HAD-like_sf"/>
</dbReference>
<comment type="cofactor">
    <cofactor evidence="1">
        <name>Mg(2+)</name>
        <dbReference type="ChEBI" id="CHEBI:18420"/>
    </cofactor>
</comment>
<keyword evidence="4" id="KW-0460">Magnesium</keyword>
<dbReference type="Proteomes" id="UP001519287">
    <property type="component" value="Unassembled WGS sequence"/>
</dbReference>
<evidence type="ECO:0000256" key="3">
    <source>
        <dbReference type="ARBA" id="ARBA00022801"/>
    </source>
</evidence>
<dbReference type="Gene3D" id="1.20.120.710">
    <property type="entry name" value="Haloacid dehalogenase hydrolase-like domain"/>
    <property type="match status" value="1"/>
</dbReference>
<gene>
    <name evidence="5" type="ORF">J2Z66_001014</name>
</gene>
<sequence length="249" mass="28796">MSPLFSPSQKKVIFFDMNNTLVDRRQCFDSAFVKVIDEYTARWEPDDFTWTSQDALHSYKLEWSRQRRLSPRQPVSPEELRQICLQKGLQPFPVAVNPAFSRSFFSRVEQEEDSYVTVFPGVMETLEALSERYKLAIISNGERTRLESNLANLKLDKWISEDRLFSSKRDGIRKPQSAIYETAMEAMKVTPEQCVMVGNSWKNDVVGPTKCGMDAIWIHAAHIKKVSQKKLGKQKVIIIRAFKHLLDAF</sequence>
<reference evidence="5 6" key="1">
    <citation type="submission" date="2021-03" db="EMBL/GenBank/DDBJ databases">
        <title>Genomic Encyclopedia of Type Strains, Phase IV (KMG-IV): sequencing the most valuable type-strain genomes for metagenomic binning, comparative biology and taxonomic classification.</title>
        <authorList>
            <person name="Goeker M."/>
        </authorList>
    </citation>
    <scope>NUCLEOTIDE SEQUENCE [LARGE SCALE GENOMIC DNA]</scope>
    <source>
        <strain evidence="5 6">DSM 26048</strain>
    </source>
</reference>
<dbReference type="SFLD" id="SFLDS00003">
    <property type="entry name" value="Haloacid_Dehalogenase"/>
    <property type="match status" value="1"/>
</dbReference>
<dbReference type="PANTHER" id="PTHR46470:SF2">
    <property type="entry name" value="GLYCERALDEHYDE 3-PHOSPHATE PHOSPHATASE"/>
    <property type="match status" value="1"/>
</dbReference>
<dbReference type="EMBL" id="JAGGLB010000002">
    <property type="protein sequence ID" value="MBP1989419.1"/>
    <property type="molecule type" value="Genomic_DNA"/>
</dbReference>
<dbReference type="InterPro" id="IPR023214">
    <property type="entry name" value="HAD_sf"/>
</dbReference>